<dbReference type="SUPFAM" id="SSF53335">
    <property type="entry name" value="S-adenosyl-L-methionine-dependent methyltransferases"/>
    <property type="match status" value="1"/>
</dbReference>
<evidence type="ECO:0000313" key="2">
    <source>
        <dbReference type="Proteomes" id="UP000442694"/>
    </source>
</evidence>
<keyword evidence="1" id="KW-0808">Transferase</keyword>
<evidence type="ECO:0000313" key="1">
    <source>
        <dbReference type="EMBL" id="KAB8028023.1"/>
    </source>
</evidence>
<dbReference type="PANTHER" id="PTHR43861:SF6">
    <property type="entry name" value="METHYLTRANSFERASE TYPE 11"/>
    <property type="match status" value="1"/>
</dbReference>
<proteinExistence type="predicted"/>
<dbReference type="GO" id="GO:0032259">
    <property type="term" value="P:methylation"/>
    <property type="evidence" value="ECO:0007669"/>
    <property type="project" value="UniProtKB-KW"/>
</dbReference>
<dbReference type="InterPro" id="IPR029063">
    <property type="entry name" value="SAM-dependent_MTases_sf"/>
</dbReference>
<dbReference type="Pfam" id="PF13489">
    <property type="entry name" value="Methyltransf_23"/>
    <property type="match status" value="1"/>
</dbReference>
<organism evidence="1 2">
    <name type="scientific">Fluviispira multicolorata</name>
    <dbReference type="NCBI Taxonomy" id="2654512"/>
    <lineage>
        <taxon>Bacteria</taxon>
        <taxon>Pseudomonadati</taxon>
        <taxon>Bdellovibrionota</taxon>
        <taxon>Oligoflexia</taxon>
        <taxon>Silvanigrellales</taxon>
        <taxon>Silvanigrellaceae</taxon>
        <taxon>Fluviispira</taxon>
    </lineage>
</organism>
<name>A0A833JB31_9BACT</name>
<sequence>MSNTHQKSNENVKLKYSKSSSFYLNTKKDFFTDNDKLLNNSIIQNQLYASQEPRINCKICQSKLNTTSDFQQNGIEYSFCNECGHLNGIFEDTKLFIENLYSLDSGTEYAKNYLDINFDKRTSDIYIPKVEFLLENIPNKKYKLLDIGCGSGYFVHASLQKEIEAIGMDISKAMTDYGNKQISLLRNISPLKCYNELCFFNSIKETQADIVSALGVIEHLREPQKLFEAFRECKATYLYYSVPMFSLSVILENIFNQIFPRQLSGGHTHLFTESSIKKMNSLIGVKPIAEWRFGTDMLDLYRSCTIMLSKNNASKKLLSHLQIGLGNNIDKLQAVFDNNHFCSEIHLIASKN</sequence>
<dbReference type="GO" id="GO:0008168">
    <property type="term" value="F:methyltransferase activity"/>
    <property type="evidence" value="ECO:0007669"/>
    <property type="project" value="UniProtKB-KW"/>
</dbReference>
<reference evidence="1 2" key="1">
    <citation type="submission" date="2019-10" db="EMBL/GenBank/DDBJ databases">
        <title>New genus of Silvanigrellaceae.</title>
        <authorList>
            <person name="Pitt A."/>
            <person name="Hahn M.W."/>
        </authorList>
    </citation>
    <scope>NUCLEOTIDE SEQUENCE [LARGE SCALE GENOMIC DNA]</scope>
    <source>
        <strain evidence="1 2">33A1-SZDP</strain>
    </source>
</reference>
<dbReference type="RefSeq" id="WP_152213845.1">
    <property type="nucleotide sequence ID" value="NZ_WFLN01000010.1"/>
</dbReference>
<comment type="caution">
    <text evidence="1">The sequence shown here is derived from an EMBL/GenBank/DDBJ whole genome shotgun (WGS) entry which is preliminary data.</text>
</comment>
<keyword evidence="2" id="KW-1185">Reference proteome</keyword>
<dbReference type="EMBL" id="WFLN01000010">
    <property type="protein sequence ID" value="KAB8028023.1"/>
    <property type="molecule type" value="Genomic_DNA"/>
</dbReference>
<keyword evidence="1" id="KW-0489">Methyltransferase</keyword>
<dbReference type="AlphaFoldDB" id="A0A833JB31"/>
<protein>
    <submittedName>
        <fullName evidence="1">Methyltransferase domain-containing protein</fullName>
    </submittedName>
</protein>
<dbReference type="Proteomes" id="UP000442694">
    <property type="component" value="Unassembled WGS sequence"/>
</dbReference>
<dbReference type="CDD" id="cd02440">
    <property type="entry name" value="AdoMet_MTases"/>
    <property type="match status" value="1"/>
</dbReference>
<accession>A0A833JB31</accession>
<dbReference type="Gene3D" id="3.40.50.150">
    <property type="entry name" value="Vaccinia Virus protein VP39"/>
    <property type="match status" value="1"/>
</dbReference>
<gene>
    <name evidence="1" type="ORF">GCL57_13295</name>
</gene>
<dbReference type="PANTHER" id="PTHR43861">
    <property type="entry name" value="TRANS-ACONITATE 2-METHYLTRANSFERASE-RELATED"/>
    <property type="match status" value="1"/>
</dbReference>